<accession>A0A149TRX0</accession>
<organism evidence="1 2">
    <name type="scientific">Acetobacter tropicalis</name>
    <dbReference type="NCBI Taxonomy" id="104102"/>
    <lineage>
        <taxon>Bacteria</taxon>
        <taxon>Pseudomonadati</taxon>
        <taxon>Pseudomonadota</taxon>
        <taxon>Alphaproteobacteria</taxon>
        <taxon>Acetobacterales</taxon>
        <taxon>Acetobacteraceae</taxon>
        <taxon>Acetobacter</taxon>
    </lineage>
</organism>
<dbReference type="InterPro" id="IPR018666">
    <property type="entry name" value="DUF2125"/>
</dbReference>
<dbReference type="AlphaFoldDB" id="A0A149TRX0"/>
<evidence type="ECO:0000313" key="1">
    <source>
        <dbReference type="EMBL" id="KXV55942.1"/>
    </source>
</evidence>
<evidence type="ECO:0008006" key="3">
    <source>
        <dbReference type="Google" id="ProtNLM"/>
    </source>
</evidence>
<evidence type="ECO:0000313" key="2">
    <source>
        <dbReference type="Proteomes" id="UP000075411"/>
    </source>
</evidence>
<dbReference type="PATRIC" id="fig|104102.12.peg.1834"/>
<gene>
    <name evidence="1" type="ORF">AD947_12785</name>
</gene>
<name>A0A149TRX0_9PROT</name>
<dbReference type="Pfam" id="PF09898">
    <property type="entry name" value="DUF2125"/>
    <property type="match status" value="1"/>
</dbReference>
<dbReference type="EMBL" id="LHZT01000129">
    <property type="protein sequence ID" value="KXV55942.1"/>
    <property type="molecule type" value="Genomic_DNA"/>
</dbReference>
<sequence length="395" mass="42619">MTIARKRALLGGVAGLAGVMLLETCVWWSGVSYLRHRVEALQSRTGCSVVSQRQHAAGWPFAARLRLEPVRIQCEAPSSGTIVGTIGAVSVELAPWHPASVRVLLEGGEVWGVVRPLEEPAKAEPGMQVSHAGEAVRVVARRTGAPLQLFFPLPHRQRGRVDFQTDFMRVAGEEGQMAEHPVTARDVAGYGVWNMQADPQASALAVSLHARQALVTPWPDRFENVDIALAVPGPVRNAGLFWQALAGSVGRPPSSLVAQSPSKVGSPLPFEPNLLVQHVAAQWRGLKAVWSAKLVLPAEGGAAGESWLSLTNWRLLLNDLTRDSLLSPEQAAFLNRVSEHVEQKQGTPDGPLMVPLPVREGQLQLGGFSVDMLYGLARKAMDGQGEEKTSLPVRH</sequence>
<dbReference type="RefSeq" id="WP_197460709.1">
    <property type="nucleotide sequence ID" value="NZ_LHZT01000129.1"/>
</dbReference>
<dbReference type="Proteomes" id="UP000075411">
    <property type="component" value="Unassembled WGS sequence"/>
</dbReference>
<proteinExistence type="predicted"/>
<comment type="caution">
    <text evidence="1">The sequence shown here is derived from an EMBL/GenBank/DDBJ whole genome shotgun (WGS) entry which is preliminary data.</text>
</comment>
<protein>
    <recommendedName>
        <fullName evidence="3">DUF2125 domain-containing protein</fullName>
    </recommendedName>
</protein>
<reference evidence="1 2" key="1">
    <citation type="submission" date="2015-06" db="EMBL/GenBank/DDBJ databases">
        <title>Improved classification and identification of acetic acid bacteria using matrix-assisted laser desorption/ionization time-of-flight mass spectrometry; Gluconobacter nephelii and Gluconobacter uchimurae are later heterotypic synonyms of Gluconobacter japonicus and Gluconobacter oxydans, respectively.</title>
        <authorList>
            <person name="Li L."/>
            <person name="Cleenwerck I."/>
            <person name="De Vuyst L."/>
            <person name="Vandamme P."/>
        </authorList>
    </citation>
    <scope>NUCLEOTIDE SEQUENCE [LARGE SCALE GENOMIC DNA]</scope>
    <source>
        <strain evidence="1 2">LMG 1663</strain>
    </source>
</reference>